<feature type="compositionally biased region" description="Polar residues" evidence="1">
    <location>
        <begin position="226"/>
        <end position="235"/>
    </location>
</feature>
<dbReference type="SUPFAM" id="SSF53098">
    <property type="entry name" value="Ribonuclease H-like"/>
    <property type="match status" value="1"/>
</dbReference>
<feature type="region of interest" description="Disordered" evidence="1">
    <location>
        <begin position="580"/>
        <end position="601"/>
    </location>
</feature>
<evidence type="ECO:0000313" key="3">
    <source>
        <dbReference type="WBParaSite" id="PSAMB.scaffold3087size19717.g20253.t1"/>
    </source>
</evidence>
<keyword evidence="2" id="KW-1185">Reference proteome</keyword>
<reference evidence="3" key="1">
    <citation type="submission" date="2022-11" db="UniProtKB">
        <authorList>
            <consortium name="WormBaseParasite"/>
        </authorList>
    </citation>
    <scope>IDENTIFICATION</scope>
</reference>
<dbReference type="InterPro" id="IPR036397">
    <property type="entry name" value="RNaseH_sf"/>
</dbReference>
<dbReference type="Proteomes" id="UP000887566">
    <property type="component" value="Unplaced"/>
</dbReference>
<dbReference type="Gene3D" id="3.30.420.10">
    <property type="entry name" value="Ribonuclease H-like superfamily/Ribonuclease H"/>
    <property type="match status" value="1"/>
</dbReference>
<evidence type="ECO:0000256" key="1">
    <source>
        <dbReference type="SAM" id="MobiDB-lite"/>
    </source>
</evidence>
<accession>A0A914W3X8</accession>
<dbReference type="GO" id="GO:0003676">
    <property type="term" value="F:nucleic acid binding"/>
    <property type="evidence" value="ECO:0007669"/>
    <property type="project" value="InterPro"/>
</dbReference>
<name>A0A914W3X8_9BILA</name>
<sequence>MEDPASISLIATPSTATAEAVSIPTPMEVDEPSPSTTTASVATAPAATVPSVSTAPSTQSAVVLIKQDKRGLPFAECTEAHYAQFLASHNGRGHEAPDQISNFVRAMRKSGLFTVVKDHNDSIFGFAPERIVEKSTSKVLLTVEQKPQLIKSVAEQFKDDQFPVGKCLQLIQRQYYGFPLLELRQKVIAALEELKPRQETENGTEASSSAANTSMAVAEVPLSQSTPALASQQKPRQPKKEQHTPPVPDEYYELMVELLRKQVTLKQIENISIRDWLRNRLHKTKYDVVQWEGDEYVSAGWRIAEQTTGRIVPRKSEVDQVRIKSDEVKYEDIEAYKRLADVLLKKYAGLSFLAGAAKLKAPVKKPNRLSAPARIVFPAKPKVVGCRPMQYVQIDMVDMEGSDYGERCYNKMLVVTDLYSRYVFGRALADTTDQSLIVRHLMDIFGAFGPPEAYRSFTNKDMVATCVGDVSRLFKISIKSVGSGNMSHYTLRRCIYRRAEAELGGRERWVEALPFAVIELNQQPCRIFDWKLSPFEVMFGRRAWKGLRGLPPWIDPAARVEGSDNEGDAENEHNRAAKAISGDLLDARGSPSKHRGRPVGGDAAAIPELSALNNIRKGVDAILKNGYAEPEDTDRLQSPVTGFLFQVGDRCYIRNLAVKEFAKKSKQTAPRYFRALVAEVDLTDTDFPYRMHYWERQEVDDTAPLTLWPDHNAPELWVGPYDITGENATLNRLRSIRATPKPRVEVNRQKQCQCNDANCELLYNDFCDHKLSQTCCLRLKTTCSYHRRPGATDSRGLPVNPDIHSERIQAAKALAASTSSPSNASTS</sequence>
<feature type="region of interest" description="Disordered" evidence="1">
    <location>
        <begin position="226"/>
        <end position="247"/>
    </location>
</feature>
<dbReference type="AlphaFoldDB" id="A0A914W3X8"/>
<organism evidence="2 3">
    <name type="scientific">Plectus sambesii</name>
    <dbReference type="NCBI Taxonomy" id="2011161"/>
    <lineage>
        <taxon>Eukaryota</taxon>
        <taxon>Metazoa</taxon>
        <taxon>Ecdysozoa</taxon>
        <taxon>Nematoda</taxon>
        <taxon>Chromadorea</taxon>
        <taxon>Plectida</taxon>
        <taxon>Plectina</taxon>
        <taxon>Plectoidea</taxon>
        <taxon>Plectidae</taxon>
        <taxon>Plectus</taxon>
    </lineage>
</organism>
<protein>
    <submittedName>
        <fullName evidence="3">Integrase catalytic domain-containing protein</fullName>
    </submittedName>
</protein>
<proteinExistence type="predicted"/>
<dbReference type="InterPro" id="IPR012337">
    <property type="entry name" value="RNaseH-like_sf"/>
</dbReference>
<dbReference type="WBParaSite" id="PSAMB.scaffold3087size19717.g20253.t1">
    <property type="protein sequence ID" value="PSAMB.scaffold3087size19717.g20253.t1"/>
    <property type="gene ID" value="PSAMB.scaffold3087size19717.g20253"/>
</dbReference>
<evidence type="ECO:0000313" key="2">
    <source>
        <dbReference type="Proteomes" id="UP000887566"/>
    </source>
</evidence>